<reference evidence="2" key="1">
    <citation type="journal article" date="2013" name="Nat. Genet.">
        <title>The draft genomes of soft-shell turtle and green sea turtle yield insights into the development and evolution of the turtle-specific body plan.</title>
        <authorList>
            <person name="Wang Z."/>
            <person name="Pascual-Anaya J."/>
            <person name="Zadissa A."/>
            <person name="Li W."/>
            <person name="Niimura Y."/>
            <person name="Huang Z."/>
            <person name="Li C."/>
            <person name="White S."/>
            <person name="Xiong Z."/>
            <person name="Fang D."/>
            <person name="Wang B."/>
            <person name="Ming Y."/>
            <person name="Chen Y."/>
            <person name="Zheng Y."/>
            <person name="Kuraku S."/>
            <person name="Pignatelli M."/>
            <person name="Herrero J."/>
            <person name="Beal K."/>
            <person name="Nozawa M."/>
            <person name="Li Q."/>
            <person name="Wang J."/>
            <person name="Zhang H."/>
            <person name="Yu L."/>
            <person name="Shigenobu S."/>
            <person name="Wang J."/>
            <person name="Liu J."/>
            <person name="Flicek P."/>
            <person name="Searle S."/>
            <person name="Wang J."/>
            <person name="Kuratani S."/>
            <person name="Yin Y."/>
            <person name="Aken B."/>
            <person name="Zhang G."/>
            <person name="Irie N."/>
        </authorList>
    </citation>
    <scope>NUCLEOTIDE SEQUENCE [LARGE SCALE GENOMIC DNA]</scope>
</reference>
<dbReference type="AlphaFoldDB" id="M7BLQ2"/>
<proteinExistence type="predicted"/>
<dbReference type="Proteomes" id="UP000031443">
    <property type="component" value="Unassembled WGS sequence"/>
</dbReference>
<protein>
    <submittedName>
        <fullName evidence="1">EH domain-binding protein 1</fullName>
    </submittedName>
</protein>
<evidence type="ECO:0000313" key="1">
    <source>
        <dbReference type="EMBL" id="EMP32938.1"/>
    </source>
</evidence>
<gene>
    <name evidence="1" type="ORF">UY3_09948</name>
</gene>
<sequence>MVQPVYNSHIENNMLTEIIIQRMAHSWQPGIKNPYRGVVVWPVPENIEITVTLFKSQFLFTLRPLYGALAAGPALDQMAKEKHLRHLPSIC</sequence>
<keyword evidence="2" id="KW-1185">Reference proteome</keyword>
<accession>M7BLQ2</accession>
<evidence type="ECO:0000313" key="2">
    <source>
        <dbReference type="Proteomes" id="UP000031443"/>
    </source>
</evidence>
<name>M7BLQ2_CHEMY</name>
<organism evidence="1 2">
    <name type="scientific">Chelonia mydas</name>
    <name type="common">Green sea-turtle</name>
    <name type="synonym">Chelonia agassizi</name>
    <dbReference type="NCBI Taxonomy" id="8469"/>
    <lineage>
        <taxon>Eukaryota</taxon>
        <taxon>Metazoa</taxon>
        <taxon>Chordata</taxon>
        <taxon>Craniata</taxon>
        <taxon>Vertebrata</taxon>
        <taxon>Euteleostomi</taxon>
        <taxon>Archelosauria</taxon>
        <taxon>Testudinata</taxon>
        <taxon>Testudines</taxon>
        <taxon>Cryptodira</taxon>
        <taxon>Durocryptodira</taxon>
        <taxon>Americhelydia</taxon>
        <taxon>Chelonioidea</taxon>
        <taxon>Cheloniidae</taxon>
        <taxon>Chelonia</taxon>
    </lineage>
</organism>
<dbReference type="STRING" id="8469.M7BLQ2"/>
<dbReference type="EMBL" id="KB538130">
    <property type="protein sequence ID" value="EMP32938.1"/>
    <property type="molecule type" value="Genomic_DNA"/>
</dbReference>